<reference evidence="9 10" key="1">
    <citation type="submission" date="2016-11" db="EMBL/GenBank/DDBJ databases">
        <title>Mixed transmission modes and dynamic genome evolution in an obligate animal-bacterial symbiosis.</title>
        <authorList>
            <person name="Russell S.L."/>
            <person name="Corbett-Detig R.B."/>
            <person name="Cavanaugh C.M."/>
        </authorList>
    </citation>
    <scope>NUCLEOTIDE SEQUENCE [LARGE SCALE GENOMIC DNA]</scope>
    <source>
        <strain evidence="9">MA-KB16</strain>
    </source>
</reference>
<dbReference type="InterPro" id="IPR022398">
    <property type="entry name" value="Peptidase_S8_His-AS"/>
</dbReference>
<dbReference type="InterPro" id="IPR015500">
    <property type="entry name" value="Peptidase_S8_subtilisin-rel"/>
</dbReference>
<dbReference type="PROSITE" id="PS51892">
    <property type="entry name" value="SUBTILASE"/>
    <property type="match status" value="1"/>
</dbReference>
<name>A0A1T2CU60_SOVGS</name>
<sequence length="1038" mass="106989">MNTSDQNSFSYMNLILLLATMLLMLSACGGGGGGGSTPVANIIPNAVAGGDQQVTEGDSVTLDGTASSDPDGNITGYVWQQIAGTSVGSLNDAGEGKVSFTAPNGDHDLTFQLTVTDNDTANDTDTVNVAVSAQSVSNLAPTANAGDDIFADEGDVVSLDGRASSDSDGTVDHYQWSLFNKDTGESDPVLAGASSAEATATLPASMTTDTVYTYKLTVTDNLGATNSDYVDITANANPVTGQTVSGSIAIPPGNRVDLDTLDPNTTPGNNDSIGFAQSMPNPAVVGGYSRNSDDEYDYYSATLSAGEAISLLIGRKSEADLDLYLKTLGGTTVDASLSYDSDESVTVPSSGTYIIEVHAWSGASAYHLVIGENATAVASNGYRLSDDFVADEVLVRHKPAVKAGVELQLDNTLMTNLGMVKQAGQAGDIQLYRVKPQKNLQAFADSQLFSSRVRTMSSSQQQKYETLTSIKLLASDPSVAFAEPNRILKPLATPNDTDYGLQWHYPQIGLPAAWDETYASSAKIAVIDTGVLLSHPDLTNQLSADGYDFISSTSISADGDGIDNNPDDPGDSSNPGVSNSSFHGTHVAGTVAAESNNSIGGAGVTWKTSSQIVPVRVLGVGGGTTYDVLQGVKWASGQVNDAPAPDQLAAPVDVINLSLGGSGSCGVSEQAVYSAAKANGVTVVVAAGNSGGNAANFSPANCDDVLTVSAVGYDKSLAYYSNFGLDIDVAAPGGNMSQDLDGNGDPDGVYSTLGDDTPTYVTYNYDYYHGTSMATPHVAGVIGLMKSANNTLTPDDIEAMLINGYLTEDIGPTGFDTSFGHGLIRADLAVTAAKNPPVIPPNLAVYPGVLDFGSIFTLATLTASNTGASGLNIIGVSDNQSWLTVTEPETTDGLGTYTVHVDRSGLSAGTHNATISFDSNNNDINVNVSMSVGPADASADVGYIYVQLIDAGTDSVVDTVTPNGSGAYSFTGVQDGDYKIVAGTDYNNDGAICSRGEACGAYTSLYDQQTVNVSGSDESGNNFTVGHDVAFTPASAAR</sequence>
<comment type="similarity">
    <text evidence="1 5 6">Belongs to the peptidase S8 family.</text>
</comment>
<feature type="active site" description="Charge relay system" evidence="5">
    <location>
        <position position="772"/>
    </location>
</feature>
<dbReference type="Gene3D" id="3.40.50.200">
    <property type="entry name" value="Peptidase S8/S53 domain"/>
    <property type="match status" value="1"/>
</dbReference>
<feature type="active site" description="Charge relay system" evidence="5">
    <location>
        <position position="528"/>
    </location>
</feature>
<evidence type="ECO:0000256" key="1">
    <source>
        <dbReference type="ARBA" id="ARBA00011073"/>
    </source>
</evidence>
<dbReference type="InterPro" id="IPR023827">
    <property type="entry name" value="Peptidase_S8_Asp-AS"/>
</dbReference>
<dbReference type="Gene3D" id="2.60.40.10">
    <property type="entry name" value="Immunoglobulins"/>
    <property type="match status" value="2"/>
</dbReference>
<evidence type="ECO:0000256" key="5">
    <source>
        <dbReference type="PROSITE-ProRule" id="PRU01240"/>
    </source>
</evidence>
<dbReference type="InterPro" id="IPR036852">
    <property type="entry name" value="Peptidase_S8/S53_dom_sf"/>
</dbReference>
<dbReference type="PANTHER" id="PTHR43806">
    <property type="entry name" value="PEPTIDASE S8"/>
    <property type="match status" value="1"/>
</dbReference>
<dbReference type="InterPro" id="IPR013783">
    <property type="entry name" value="Ig-like_fold"/>
</dbReference>
<evidence type="ECO:0000256" key="7">
    <source>
        <dbReference type="SAM" id="MobiDB-lite"/>
    </source>
</evidence>
<dbReference type="PRINTS" id="PR00723">
    <property type="entry name" value="SUBTILISIN"/>
</dbReference>
<dbReference type="GO" id="GO:0004252">
    <property type="term" value="F:serine-type endopeptidase activity"/>
    <property type="evidence" value="ECO:0007669"/>
    <property type="project" value="UniProtKB-UniRule"/>
</dbReference>
<evidence type="ECO:0000259" key="8">
    <source>
        <dbReference type="Pfam" id="PF00082"/>
    </source>
</evidence>
<dbReference type="AlphaFoldDB" id="A0A1T2CU60"/>
<keyword evidence="2 5" id="KW-0645">Protease</keyword>
<evidence type="ECO:0000256" key="3">
    <source>
        <dbReference type="ARBA" id="ARBA00022801"/>
    </source>
</evidence>
<accession>A0A1T2CU60</accession>
<dbReference type="PANTHER" id="PTHR43806:SF11">
    <property type="entry name" value="CEREVISIN-RELATED"/>
    <property type="match status" value="1"/>
</dbReference>
<dbReference type="PROSITE" id="PS00138">
    <property type="entry name" value="SUBTILASE_SER"/>
    <property type="match status" value="1"/>
</dbReference>
<dbReference type="Pfam" id="PF22352">
    <property type="entry name" value="K319L-like_PKD"/>
    <property type="match status" value="2"/>
</dbReference>
<dbReference type="SUPFAM" id="SSF117074">
    <property type="entry name" value="Hypothetical protein PA1324"/>
    <property type="match status" value="1"/>
</dbReference>
<dbReference type="GO" id="GO:0006508">
    <property type="term" value="P:proteolysis"/>
    <property type="evidence" value="ECO:0007669"/>
    <property type="project" value="UniProtKB-KW"/>
</dbReference>
<evidence type="ECO:0000313" key="9">
    <source>
        <dbReference type="EMBL" id="OOY35786.1"/>
    </source>
</evidence>
<evidence type="ECO:0000256" key="6">
    <source>
        <dbReference type="RuleBase" id="RU003355"/>
    </source>
</evidence>
<dbReference type="Gene3D" id="2.60.120.380">
    <property type="match status" value="1"/>
</dbReference>
<dbReference type="InterPro" id="IPR050131">
    <property type="entry name" value="Peptidase_S8_subtilisin-like"/>
</dbReference>
<dbReference type="PROSITE" id="PS00136">
    <property type="entry name" value="SUBTILASE_ASP"/>
    <property type="match status" value="1"/>
</dbReference>
<feature type="active site" description="Charge relay system" evidence="5">
    <location>
        <position position="583"/>
    </location>
</feature>
<protein>
    <recommendedName>
        <fullName evidence="8">Peptidase S8/S53 domain-containing protein</fullName>
    </recommendedName>
</protein>
<dbReference type="Pfam" id="PF00082">
    <property type="entry name" value="Peptidase_S8"/>
    <property type="match status" value="1"/>
</dbReference>
<feature type="domain" description="Peptidase S8/S53" evidence="8">
    <location>
        <begin position="521"/>
        <end position="822"/>
    </location>
</feature>
<dbReference type="InterPro" id="IPR000209">
    <property type="entry name" value="Peptidase_S8/S53_dom"/>
</dbReference>
<dbReference type="SUPFAM" id="SSF52743">
    <property type="entry name" value="Subtilisin-like"/>
    <property type="match status" value="1"/>
</dbReference>
<comment type="caution">
    <text evidence="9">The sequence shown here is derived from an EMBL/GenBank/DDBJ whole genome shotgun (WGS) entry which is preliminary data.</text>
</comment>
<organism evidence="9 10">
    <name type="scientific">Solemya velum gill symbiont</name>
    <dbReference type="NCBI Taxonomy" id="2340"/>
    <lineage>
        <taxon>Bacteria</taxon>
        <taxon>Pseudomonadati</taxon>
        <taxon>Pseudomonadota</taxon>
        <taxon>Gammaproteobacteria</taxon>
        <taxon>sulfur-oxidizing symbionts</taxon>
    </lineage>
</organism>
<evidence type="ECO:0000313" key="10">
    <source>
        <dbReference type="Proteomes" id="UP000190962"/>
    </source>
</evidence>
<dbReference type="EMBL" id="MPNX01000003">
    <property type="protein sequence ID" value="OOY35786.1"/>
    <property type="molecule type" value="Genomic_DNA"/>
</dbReference>
<dbReference type="PROSITE" id="PS00137">
    <property type="entry name" value="SUBTILASE_HIS"/>
    <property type="match status" value="1"/>
</dbReference>
<evidence type="ECO:0000256" key="2">
    <source>
        <dbReference type="ARBA" id="ARBA00022670"/>
    </source>
</evidence>
<proteinExistence type="inferred from homology"/>
<gene>
    <name evidence="9" type="ORF">BOV88_03895</name>
</gene>
<dbReference type="Proteomes" id="UP000190962">
    <property type="component" value="Unassembled WGS sequence"/>
</dbReference>
<evidence type="ECO:0000256" key="4">
    <source>
        <dbReference type="ARBA" id="ARBA00022825"/>
    </source>
</evidence>
<dbReference type="InterPro" id="IPR023828">
    <property type="entry name" value="Peptidase_S8_Ser-AS"/>
</dbReference>
<dbReference type="InterPro" id="IPR034176">
    <property type="entry name" value="Peptidases_S8_13"/>
</dbReference>
<feature type="region of interest" description="Disordered" evidence="7">
    <location>
        <begin position="558"/>
        <end position="584"/>
    </location>
</feature>
<keyword evidence="3 5" id="KW-0378">Hydrolase</keyword>
<keyword evidence="4 5" id="KW-0720">Serine protease</keyword>
<dbReference type="CDD" id="cd07496">
    <property type="entry name" value="Peptidases_S8_13"/>
    <property type="match status" value="1"/>
</dbReference>